<feature type="compositionally biased region" description="Basic and acidic residues" evidence="1">
    <location>
        <begin position="140"/>
        <end position="154"/>
    </location>
</feature>
<feature type="region of interest" description="Disordered" evidence="1">
    <location>
        <begin position="384"/>
        <end position="437"/>
    </location>
</feature>
<dbReference type="EMBL" id="JBHSFH010000015">
    <property type="protein sequence ID" value="MFC4497544.1"/>
    <property type="molecule type" value="Genomic_DNA"/>
</dbReference>
<accession>A0ABV9AES8</accession>
<proteinExistence type="predicted"/>
<dbReference type="Proteomes" id="UP001595997">
    <property type="component" value="Unassembled WGS sequence"/>
</dbReference>
<evidence type="ECO:0000256" key="2">
    <source>
        <dbReference type="SAM" id="Phobius"/>
    </source>
</evidence>
<keyword evidence="2" id="KW-0812">Transmembrane</keyword>
<feature type="compositionally biased region" description="Basic and acidic residues" evidence="1">
    <location>
        <begin position="334"/>
        <end position="345"/>
    </location>
</feature>
<feature type="region of interest" description="Disordered" evidence="1">
    <location>
        <begin position="175"/>
        <end position="229"/>
    </location>
</feature>
<organism evidence="3 4">
    <name type="scientific">Streptomyces ovatisporus</name>
    <dbReference type="NCBI Taxonomy" id="1128682"/>
    <lineage>
        <taxon>Bacteria</taxon>
        <taxon>Bacillati</taxon>
        <taxon>Actinomycetota</taxon>
        <taxon>Actinomycetes</taxon>
        <taxon>Kitasatosporales</taxon>
        <taxon>Streptomycetaceae</taxon>
        <taxon>Streptomyces</taxon>
    </lineage>
</organism>
<evidence type="ECO:0000313" key="4">
    <source>
        <dbReference type="Proteomes" id="UP001595997"/>
    </source>
</evidence>
<keyword evidence="2" id="KW-0472">Membrane</keyword>
<evidence type="ECO:0000313" key="3">
    <source>
        <dbReference type="EMBL" id="MFC4497544.1"/>
    </source>
</evidence>
<keyword evidence="2" id="KW-1133">Transmembrane helix</keyword>
<evidence type="ECO:0008006" key="5">
    <source>
        <dbReference type="Google" id="ProtNLM"/>
    </source>
</evidence>
<feature type="compositionally biased region" description="Gly residues" evidence="1">
    <location>
        <begin position="74"/>
        <end position="88"/>
    </location>
</feature>
<protein>
    <recommendedName>
        <fullName evidence="5">Large membrane protein</fullName>
    </recommendedName>
</protein>
<feature type="region of interest" description="Disordered" evidence="1">
    <location>
        <begin position="288"/>
        <end position="353"/>
    </location>
</feature>
<name>A0ABV9AES8_9ACTN</name>
<feature type="transmembrane region" description="Helical" evidence="2">
    <location>
        <begin position="28"/>
        <end position="48"/>
    </location>
</feature>
<comment type="caution">
    <text evidence="3">The sequence shown here is derived from an EMBL/GenBank/DDBJ whole genome shotgun (WGS) entry which is preliminary data.</text>
</comment>
<feature type="compositionally biased region" description="Gly residues" evidence="1">
    <location>
        <begin position="52"/>
        <end position="61"/>
    </location>
</feature>
<reference evidence="4" key="1">
    <citation type="journal article" date="2019" name="Int. J. Syst. Evol. Microbiol.">
        <title>The Global Catalogue of Microorganisms (GCM) 10K type strain sequencing project: providing services to taxonomists for standard genome sequencing and annotation.</title>
        <authorList>
            <consortium name="The Broad Institute Genomics Platform"/>
            <consortium name="The Broad Institute Genome Sequencing Center for Infectious Disease"/>
            <person name="Wu L."/>
            <person name="Ma J."/>
        </authorList>
    </citation>
    <scope>NUCLEOTIDE SEQUENCE [LARGE SCALE GENOMIC DNA]</scope>
    <source>
        <strain evidence="4">CGMCC 4.7357</strain>
    </source>
</reference>
<sequence length="519" mass="52912">MNTDKSPADGGGSPSADVRPGRHGRRQLSVVTVAAAVLLAGGGGAYWASTAGDGGDSGPGTSGPPKLALDGISAQGGPGEDDGAGNGIAPGEPNPNAQTYRANGNLPDGPDAASVYRTPGSVPRSAVSALAESLDVPGEPQKKDGRWLVNKDGKSGGGGLTLTVNDERLAGNWTYQTSDSPVMPCGKPLPTVPGGDAVPSGGQAERPGSCPAMPGSGEGDPVSEKKAKDAVRPVLKTLKLQDAELDATVTTGSLRMVSVTPEVGGMPTKDWNSTFTVGKDGRIVRGHGNIGELNEGPSYPVMSAKETLKHLNEQGATGPGSGSGTVREPAPAPKADDKPGKDEAAPGKPLKVTGAEFGLVTRYSVGKPVLVPSWIYEVELPGGDQKAGVAHPAVRPEYLKPAKPPKPGADPDASDGSGQAQKPGEKPDSGTPVQAVKSYKVDGRTVKLTFWGGVCDKYTASAEESGKSVKVTVRPEKSDPDKVCVKMAKPQTVEVELEKELGDRKVVDTQDGEGVPKAG</sequence>
<feature type="region of interest" description="Disordered" evidence="1">
    <location>
        <begin position="1"/>
        <end position="25"/>
    </location>
</feature>
<gene>
    <name evidence="3" type="ORF">ACFPA8_25780</name>
</gene>
<evidence type="ECO:0000256" key="1">
    <source>
        <dbReference type="SAM" id="MobiDB-lite"/>
    </source>
</evidence>
<feature type="region of interest" description="Disordered" evidence="1">
    <location>
        <begin position="461"/>
        <end position="480"/>
    </location>
</feature>
<dbReference type="RefSeq" id="WP_386452297.1">
    <property type="nucleotide sequence ID" value="NZ_JBHSFH010000015.1"/>
</dbReference>
<keyword evidence="4" id="KW-1185">Reference proteome</keyword>
<feature type="region of interest" description="Disordered" evidence="1">
    <location>
        <begin position="45"/>
        <end position="163"/>
    </location>
</feature>